<sequence length="634" mass="72463">MSKLKFTCLLLWFLCSFSFANENFVINQHCQVILKDIQKVQTPSIDVIPTQGWEKVTKLPDRWSNKGRWKDYVGGVWYRVQWHWECQNHAKLKEPIAFSLDYINVAGALYLNGDMLWRDQNLVEPLSKSWNIPRSWILPISGLRAHENEIMIYVTGYADMSAGIGNIDFNNVVENSAMIRQKTWDYRTLFQINAILSSTLGIICLIIWLFRPKETSFGWFALSSLFWVLFVTNILISETAPFPNTVVMIKFNMICLALYLLTFSTYLVRFIEQKHPKIERVIFCITIICLLAMVLTGLSTLNLVVVLVLLFYMLLFLCTYFYLCIVAFRTKRGDFIFLACCMTVVLLLGIFDLVVFVVGVPYEVTSLTPYTSPLVMIFIVVMLGVRLNRNIKKVEDFNNYLATKVEEVSANLSKSLNEQHQLELSNARLHERMDLSHDLHDGLGASLVRSMIIVDQCEHQIPNKQFLSMLKLLRDDLRQIIDTGSAEGSRVPDSPVLWLAPVRYRFNLLLDELNIRVAWHVAPSWVFLPTALQCLTLIRILEESLINVVKHSQATSILVSLNFTATRQLELIVQDDGVGFDVECVNQNGMSIGVRSMKTRAERMGATFSIQSASGCTRIQVLIDAPFDENDSSV</sequence>
<dbReference type="EC" id="2.7.13.3" evidence="2"/>
<evidence type="ECO:0000256" key="5">
    <source>
        <dbReference type="ARBA" id="ARBA00023012"/>
    </source>
</evidence>
<evidence type="ECO:0000256" key="4">
    <source>
        <dbReference type="ARBA" id="ARBA00022777"/>
    </source>
</evidence>
<comment type="caution">
    <text evidence="9">The sequence shown here is derived from an EMBL/GenBank/DDBJ whole genome shotgun (WGS) entry which is preliminary data.</text>
</comment>
<dbReference type="InterPro" id="IPR011623">
    <property type="entry name" value="7TMR_DISM_rcpt_extracell_dom1"/>
</dbReference>
<dbReference type="InterPro" id="IPR003594">
    <property type="entry name" value="HATPase_dom"/>
</dbReference>
<dbReference type="SUPFAM" id="SSF55874">
    <property type="entry name" value="ATPase domain of HSP90 chaperone/DNA topoisomerase II/histidine kinase"/>
    <property type="match status" value="1"/>
</dbReference>
<dbReference type="PANTHER" id="PTHR24421:SF10">
    <property type="entry name" value="NITRATE_NITRITE SENSOR PROTEIN NARQ"/>
    <property type="match status" value="1"/>
</dbReference>
<evidence type="ECO:0000259" key="8">
    <source>
        <dbReference type="SMART" id="SM00387"/>
    </source>
</evidence>
<dbReference type="CDD" id="cd16917">
    <property type="entry name" value="HATPase_UhpB-NarQ-NarX-like"/>
    <property type="match status" value="1"/>
</dbReference>
<evidence type="ECO:0000256" key="7">
    <source>
        <dbReference type="SAM" id="SignalP"/>
    </source>
</evidence>
<dbReference type="Gene3D" id="3.30.565.10">
    <property type="entry name" value="Histidine kinase-like ATPase, C-terminal domain"/>
    <property type="match status" value="1"/>
</dbReference>
<feature type="chain" id="PRO_5017181410" description="histidine kinase" evidence="7">
    <location>
        <begin position="21"/>
        <end position="634"/>
    </location>
</feature>
<evidence type="ECO:0000256" key="2">
    <source>
        <dbReference type="ARBA" id="ARBA00012438"/>
    </source>
</evidence>
<feature type="transmembrane region" description="Helical" evidence="6">
    <location>
        <begin position="280"/>
        <end position="298"/>
    </location>
</feature>
<feature type="transmembrane region" description="Helical" evidence="6">
    <location>
        <begin position="370"/>
        <end position="387"/>
    </location>
</feature>
<keyword evidence="6" id="KW-0812">Transmembrane</keyword>
<feature type="transmembrane region" description="Helical" evidence="6">
    <location>
        <begin position="335"/>
        <end position="358"/>
    </location>
</feature>
<dbReference type="InterPro" id="IPR036890">
    <property type="entry name" value="HATPase_C_sf"/>
</dbReference>
<feature type="transmembrane region" description="Helical" evidence="6">
    <location>
        <begin position="189"/>
        <end position="210"/>
    </location>
</feature>
<evidence type="ECO:0000313" key="10">
    <source>
        <dbReference type="Proteomes" id="UP000281084"/>
    </source>
</evidence>
<protein>
    <recommendedName>
        <fullName evidence="2">histidine kinase</fullName>
        <ecNumber evidence="2">2.7.13.3</ecNumber>
    </recommendedName>
</protein>
<keyword evidence="3" id="KW-0808">Transferase</keyword>
<dbReference type="Proteomes" id="UP000281084">
    <property type="component" value="Unassembled WGS sequence"/>
</dbReference>
<dbReference type="GO" id="GO:0000160">
    <property type="term" value="P:phosphorelay signal transduction system"/>
    <property type="evidence" value="ECO:0007669"/>
    <property type="project" value="UniProtKB-KW"/>
</dbReference>
<dbReference type="EMBL" id="RAXZ01000002">
    <property type="protein sequence ID" value="RKG55165.1"/>
    <property type="molecule type" value="Genomic_DNA"/>
</dbReference>
<keyword evidence="4" id="KW-0418">Kinase</keyword>
<feature type="signal peptide" evidence="7">
    <location>
        <begin position="1"/>
        <end position="20"/>
    </location>
</feature>
<dbReference type="Pfam" id="PF02518">
    <property type="entry name" value="HATPase_c"/>
    <property type="match status" value="1"/>
</dbReference>
<evidence type="ECO:0000313" key="9">
    <source>
        <dbReference type="EMBL" id="RKG55165.1"/>
    </source>
</evidence>
<dbReference type="RefSeq" id="WP_120366707.1">
    <property type="nucleotide sequence ID" value="NZ_RAXZ01000002.1"/>
</dbReference>
<keyword evidence="6" id="KW-0472">Membrane</keyword>
<evidence type="ECO:0000256" key="1">
    <source>
        <dbReference type="ARBA" id="ARBA00000085"/>
    </source>
</evidence>
<proteinExistence type="predicted"/>
<reference evidence="9 10" key="1">
    <citation type="submission" date="2018-09" db="EMBL/GenBank/DDBJ databases">
        <title>The draft genome of Acinetobacter spp. strains.</title>
        <authorList>
            <person name="Qin J."/>
            <person name="Feng Y."/>
            <person name="Zong Z."/>
        </authorList>
    </citation>
    <scope>NUCLEOTIDE SEQUENCE [LARGE SCALE GENOMIC DNA]</scope>
    <source>
        <strain evidence="9 10">WCHAc060002</strain>
    </source>
</reference>
<feature type="transmembrane region" description="Helical" evidence="6">
    <location>
        <begin position="304"/>
        <end position="328"/>
    </location>
</feature>
<evidence type="ECO:0000256" key="6">
    <source>
        <dbReference type="SAM" id="Phobius"/>
    </source>
</evidence>
<feature type="domain" description="Histidine kinase/HSP90-like ATPase" evidence="8">
    <location>
        <begin position="532"/>
        <end position="627"/>
    </location>
</feature>
<dbReference type="Gene3D" id="1.20.5.1930">
    <property type="match status" value="1"/>
</dbReference>
<keyword evidence="9" id="KW-0067">ATP-binding</keyword>
<dbReference type="SMART" id="SM00387">
    <property type="entry name" value="HATPase_c"/>
    <property type="match status" value="1"/>
</dbReference>
<name>A0A3A8G8F0_9GAMM</name>
<dbReference type="PANTHER" id="PTHR24421">
    <property type="entry name" value="NITRATE/NITRITE SENSOR PROTEIN NARX-RELATED"/>
    <property type="match status" value="1"/>
</dbReference>
<comment type="catalytic activity">
    <reaction evidence="1">
        <text>ATP + protein L-histidine = ADP + protein N-phospho-L-histidine.</text>
        <dbReference type="EC" id="2.7.13.3"/>
    </reaction>
</comment>
<keyword evidence="5" id="KW-0902">Two-component regulatory system</keyword>
<accession>A0A3A8G8F0</accession>
<organism evidence="9 10">
    <name type="scientific">Acinetobacter cumulans</name>
    <dbReference type="NCBI Taxonomy" id="2136182"/>
    <lineage>
        <taxon>Bacteria</taxon>
        <taxon>Pseudomonadati</taxon>
        <taxon>Pseudomonadota</taxon>
        <taxon>Gammaproteobacteria</taxon>
        <taxon>Moraxellales</taxon>
        <taxon>Moraxellaceae</taxon>
        <taxon>Acinetobacter</taxon>
    </lineage>
</organism>
<gene>
    <name evidence="9" type="ORF">D7V64_02270</name>
</gene>
<keyword evidence="7" id="KW-0732">Signal</keyword>
<dbReference type="InterPro" id="IPR050482">
    <property type="entry name" value="Sensor_HK_TwoCompSys"/>
</dbReference>
<dbReference type="Pfam" id="PF07695">
    <property type="entry name" value="7TMR-DISM_7TM"/>
    <property type="match status" value="1"/>
</dbReference>
<dbReference type="GO" id="GO:0004673">
    <property type="term" value="F:protein histidine kinase activity"/>
    <property type="evidence" value="ECO:0007669"/>
    <property type="project" value="UniProtKB-EC"/>
</dbReference>
<evidence type="ECO:0000256" key="3">
    <source>
        <dbReference type="ARBA" id="ARBA00022679"/>
    </source>
</evidence>
<dbReference type="GO" id="GO:0005524">
    <property type="term" value="F:ATP binding"/>
    <property type="evidence" value="ECO:0007669"/>
    <property type="project" value="UniProtKB-KW"/>
</dbReference>
<dbReference type="AlphaFoldDB" id="A0A3A8G8F0"/>
<feature type="transmembrane region" description="Helical" evidence="6">
    <location>
        <begin position="248"/>
        <end position="268"/>
    </location>
</feature>
<keyword evidence="6" id="KW-1133">Transmembrane helix</keyword>
<keyword evidence="9" id="KW-0547">Nucleotide-binding</keyword>
<feature type="transmembrane region" description="Helical" evidence="6">
    <location>
        <begin position="217"/>
        <end position="236"/>
    </location>
</feature>